<proteinExistence type="inferred from homology"/>
<evidence type="ECO:0000256" key="4">
    <source>
        <dbReference type="ARBA" id="ARBA00022676"/>
    </source>
</evidence>
<dbReference type="InterPro" id="IPR035595">
    <property type="entry name" value="UDP_glycos_trans_CS"/>
</dbReference>
<organism evidence="16 17">
    <name type="scientific">Oreochromis aureus</name>
    <name type="common">Israeli tilapia</name>
    <name type="synonym">Chromis aureus</name>
    <dbReference type="NCBI Taxonomy" id="47969"/>
    <lineage>
        <taxon>Eukaryota</taxon>
        <taxon>Metazoa</taxon>
        <taxon>Chordata</taxon>
        <taxon>Craniata</taxon>
        <taxon>Vertebrata</taxon>
        <taxon>Euteleostomi</taxon>
        <taxon>Actinopterygii</taxon>
        <taxon>Neopterygii</taxon>
        <taxon>Teleostei</taxon>
        <taxon>Neoteleostei</taxon>
        <taxon>Acanthomorphata</taxon>
        <taxon>Ovalentaria</taxon>
        <taxon>Cichlomorphae</taxon>
        <taxon>Cichliformes</taxon>
        <taxon>Cichlidae</taxon>
        <taxon>African cichlids</taxon>
        <taxon>Pseudocrenilabrinae</taxon>
        <taxon>Oreochromini</taxon>
        <taxon>Oreochromis</taxon>
    </lineage>
</organism>
<dbReference type="CDD" id="cd03784">
    <property type="entry name" value="GT1_Gtf-like"/>
    <property type="match status" value="1"/>
</dbReference>
<dbReference type="AlphaFoldDB" id="A0AAZ1XUL5"/>
<feature type="compositionally biased region" description="Basic and acidic residues" evidence="13">
    <location>
        <begin position="33"/>
        <end position="48"/>
    </location>
</feature>
<evidence type="ECO:0000256" key="2">
    <source>
        <dbReference type="ARBA" id="ARBA00009995"/>
    </source>
</evidence>
<accession>A0AAZ1XUL5</accession>
<evidence type="ECO:0000313" key="17">
    <source>
        <dbReference type="Proteomes" id="UP000472276"/>
    </source>
</evidence>
<dbReference type="Pfam" id="PF00201">
    <property type="entry name" value="UDPGT"/>
    <property type="match status" value="2"/>
</dbReference>
<feature type="transmembrane region" description="Helical" evidence="14">
    <location>
        <begin position="549"/>
        <end position="572"/>
    </location>
</feature>
<keyword evidence="5 12" id="KW-0808">Transferase</keyword>
<dbReference type="PROSITE" id="PS00375">
    <property type="entry name" value="UDPGT"/>
    <property type="match status" value="1"/>
</dbReference>
<evidence type="ECO:0000256" key="5">
    <source>
        <dbReference type="ARBA" id="ARBA00022679"/>
    </source>
</evidence>
<comment type="subcellular location">
    <subcellularLocation>
        <location evidence="1">Endoplasmic reticulum membrane</location>
        <topology evidence="1">Single-pass membrane protein</topology>
    </subcellularLocation>
</comment>
<evidence type="ECO:0000256" key="3">
    <source>
        <dbReference type="ARBA" id="ARBA00012544"/>
    </source>
</evidence>
<evidence type="ECO:0000256" key="10">
    <source>
        <dbReference type="ARBA" id="ARBA00023136"/>
    </source>
</evidence>
<dbReference type="GO" id="GO:0005789">
    <property type="term" value="C:endoplasmic reticulum membrane"/>
    <property type="evidence" value="ECO:0007669"/>
    <property type="project" value="UniProtKB-SubCell"/>
</dbReference>
<evidence type="ECO:0000256" key="6">
    <source>
        <dbReference type="ARBA" id="ARBA00022692"/>
    </source>
</evidence>
<keyword evidence="9 14" id="KW-1133">Transmembrane helix</keyword>
<reference evidence="16" key="3">
    <citation type="submission" date="2025-09" db="UniProtKB">
        <authorList>
            <consortium name="Ensembl"/>
        </authorList>
    </citation>
    <scope>IDENTIFICATION</scope>
</reference>
<reference evidence="16" key="2">
    <citation type="submission" date="2025-08" db="UniProtKB">
        <authorList>
            <consortium name="Ensembl"/>
        </authorList>
    </citation>
    <scope>IDENTIFICATION</scope>
</reference>
<feature type="chain" id="PRO_5044214461" description="glucuronosyltransferase" evidence="15">
    <location>
        <begin position="22"/>
        <end position="582"/>
    </location>
</feature>
<comment type="similarity">
    <text evidence="2 12">Belongs to the UDP-glycosyltransferase family.</text>
</comment>
<evidence type="ECO:0000256" key="13">
    <source>
        <dbReference type="SAM" id="MobiDB-lite"/>
    </source>
</evidence>
<dbReference type="SUPFAM" id="SSF53756">
    <property type="entry name" value="UDP-Glycosyltransferase/glycogen phosphorylase"/>
    <property type="match status" value="2"/>
</dbReference>
<evidence type="ECO:0000256" key="14">
    <source>
        <dbReference type="SAM" id="Phobius"/>
    </source>
</evidence>
<name>A0AAZ1XUL5_OREAU</name>
<keyword evidence="6 14" id="KW-0812">Transmembrane</keyword>
<keyword evidence="7 15" id="KW-0732">Signal</keyword>
<dbReference type="InterPro" id="IPR002213">
    <property type="entry name" value="UDP_glucos_trans"/>
</dbReference>
<dbReference type="Ensembl" id="ENSOABT00000072246.1">
    <property type="protein sequence ID" value="ENSOABP00000072046.1"/>
    <property type="gene ID" value="ENSOABG00000006198.2"/>
</dbReference>
<keyword evidence="8" id="KW-0256">Endoplasmic reticulum</keyword>
<keyword evidence="11" id="KW-0325">Glycoprotein</keyword>
<dbReference type="InterPro" id="IPR050271">
    <property type="entry name" value="UDP-glycosyltransferase"/>
</dbReference>
<evidence type="ECO:0000256" key="7">
    <source>
        <dbReference type="ARBA" id="ARBA00022729"/>
    </source>
</evidence>
<gene>
    <name evidence="16" type="primary">LOC116321547</name>
</gene>
<evidence type="ECO:0000256" key="1">
    <source>
        <dbReference type="ARBA" id="ARBA00004389"/>
    </source>
</evidence>
<protein>
    <recommendedName>
        <fullName evidence="3">glucuronosyltransferase</fullName>
        <ecNumber evidence="3">2.4.1.17</ecNumber>
    </recommendedName>
</protein>
<dbReference type="EC" id="2.4.1.17" evidence="3"/>
<evidence type="ECO:0000256" key="12">
    <source>
        <dbReference type="RuleBase" id="RU003718"/>
    </source>
</evidence>
<keyword evidence="4 12" id="KW-0328">Glycosyltransferase</keyword>
<dbReference type="PANTHER" id="PTHR48043">
    <property type="entry name" value="EG:EG0003.4 PROTEIN-RELATED"/>
    <property type="match status" value="1"/>
</dbReference>
<dbReference type="Proteomes" id="UP000472276">
    <property type="component" value="Unassembled WGS sequence"/>
</dbReference>
<feature type="signal peptide" evidence="15">
    <location>
        <begin position="1"/>
        <end position="21"/>
    </location>
</feature>
<evidence type="ECO:0000256" key="15">
    <source>
        <dbReference type="SAM" id="SignalP"/>
    </source>
</evidence>
<keyword evidence="10 14" id="KW-0472">Membrane</keyword>
<evidence type="ECO:0000256" key="8">
    <source>
        <dbReference type="ARBA" id="ARBA00022824"/>
    </source>
</evidence>
<dbReference type="GO" id="GO:0015020">
    <property type="term" value="F:glucuronosyltransferase activity"/>
    <property type="evidence" value="ECO:0007669"/>
    <property type="project" value="UniProtKB-EC"/>
</dbReference>
<dbReference type="PANTHER" id="PTHR48043:SF161">
    <property type="entry name" value="UDP GLUCURONOSYLTRANSFERASE FAMILY 1 MEMBER A1"/>
    <property type="match status" value="1"/>
</dbReference>
<reference evidence="17" key="1">
    <citation type="submission" date="2020-03" db="EMBL/GenBank/DDBJ databases">
        <title>Evolution of repeat sequences and sex chromosomes of tilapia species revealed by chromosome-level genomes.</title>
        <authorList>
            <person name="Xu L."/>
            <person name="Tao W."/>
            <person name="Wang D."/>
            <person name="Zhou Q."/>
        </authorList>
    </citation>
    <scope>NUCLEOTIDE SEQUENCE [LARGE SCALE GENOMIC DNA]</scope>
    <source>
        <strain evidence="17">Israel</strain>
    </source>
</reference>
<keyword evidence="17" id="KW-1185">Reference proteome</keyword>
<evidence type="ECO:0000313" key="16">
    <source>
        <dbReference type="Ensembl" id="ENSOABP00000072046.1"/>
    </source>
</evidence>
<dbReference type="Gene3D" id="3.40.50.2000">
    <property type="entry name" value="Glycogen Phosphorylase B"/>
    <property type="match status" value="2"/>
</dbReference>
<feature type="region of interest" description="Disordered" evidence="13">
    <location>
        <begin position="24"/>
        <end position="48"/>
    </location>
</feature>
<evidence type="ECO:0000256" key="11">
    <source>
        <dbReference type="ARBA" id="ARBA00023180"/>
    </source>
</evidence>
<sequence>MRTAGVFVFLLLNVAMEVISGADNTKGSVSEKSSPENKMKTEEAEANHTKPASFSQFLGNLLVVPMDGSHWVGLKAIAQEMGRRGHRVTVVMPETTIRMGPGKHYDTLTYPVPYDKASIDSVMSTHKDIMKKSAQPFMEKIKRRFTQFQAISDFLHITAEKLLFNASIISHLAQQEFDAILTDPVVPTGSLIARKLGLPTVNLLRGIPCHLDMKSAGCPSPPSYIPRFFTGYTDKMSFKERLINTLMALVEPLFCKLLYWRFDQITRDFLGENVGVAEVLSDSDIWLLRSDFTLDFPRPLMPNIVLVGGINCNVKHPLPPDLDSWVSGEHGFVVFTLGSMVSDLPEEITSVFLEAFRQIPQKVIWRYTGKVPDNVPENVKMMKWVPQNDLLAHPGARAFITHAGSHGVFEGLCHAVPMLMVPLNGDQPDNAVRMASRGVGIVLNILDINTETLLKGLKEVINDSRGVGIVLNILDINTETLLKGLKEVINDSRYKENMKKLSDLHNDRLSDPLELSVYWTEFVMRHKGAKHLKSALHELYWFQYFSLDVIALLTTVVLVFVMLTAKCMKLCFRKLRRKRKQE</sequence>
<dbReference type="FunFam" id="3.40.50.2000:FF:000066">
    <property type="entry name" value="UDP-glucuronosyltransferase 1-1"/>
    <property type="match status" value="1"/>
</dbReference>
<dbReference type="FunFam" id="3.40.50.2000:FF:000021">
    <property type="entry name" value="UDP-glucuronosyltransferase"/>
    <property type="match status" value="1"/>
</dbReference>
<evidence type="ECO:0000256" key="9">
    <source>
        <dbReference type="ARBA" id="ARBA00022989"/>
    </source>
</evidence>